<dbReference type="Proteomes" id="UP000281547">
    <property type="component" value="Unassembled WGS sequence"/>
</dbReference>
<dbReference type="RefSeq" id="WP_127188883.1">
    <property type="nucleotide sequence ID" value="NZ_RZNJ01000004.1"/>
</dbReference>
<accession>A0A433X7S5</accession>
<reference evidence="2 3" key="1">
    <citation type="journal article" date="2016" name="Int. J. Syst. Evol. Microbiol.">
        <title>Arsenicitalea aurantiaca gen. nov., sp. nov., a new member of the family Hyphomicrobiaceae, isolated from high-arsenic sediment.</title>
        <authorList>
            <person name="Mu Y."/>
            <person name="Zhou L."/>
            <person name="Zeng X.C."/>
            <person name="Liu L."/>
            <person name="Pan Y."/>
            <person name="Chen X."/>
            <person name="Wang J."/>
            <person name="Li S."/>
            <person name="Li W.J."/>
            <person name="Wang Y."/>
        </authorList>
    </citation>
    <scope>NUCLEOTIDE SEQUENCE [LARGE SCALE GENOMIC DNA]</scope>
    <source>
        <strain evidence="2 3">42-50</strain>
    </source>
</reference>
<dbReference type="AlphaFoldDB" id="A0A433X7S5"/>
<dbReference type="OrthoDB" id="7945245at2"/>
<evidence type="ECO:0000313" key="2">
    <source>
        <dbReference type="EMBL" id="RUT30103.1"/>
    </source>
</evidence>
<organism evidence="2 3">
    <name type="scientific">Arsenicitalea aurantiaca</name>
    <dbReference type="NCBI Taxonomy" id="1783274"/>
    <lineage>
        <taxon>Bacteria</taxon>
        <taxon>Pseudomonadati</taxon>
        <taxon>Pseudomonadota</taxon>
        <taxon>Alphaproteobacteria</taxon>
        <taxon>Hyphomicrobiales</taxon>
        <taxon>Devosiaceae</taxon>
        <taxon>Arsenicitalea</taxon>
    </lineage>
</organism>
<keyword evidence="3" id="KW-1185">Reference proteome</keyword>
<evidence type="ECO:0000313" key="3">
    <source>
        <dbReference type="Proteomes" id="UP000281547"/>
    </source>
</evidence>
<dbReference type="EMBL" id="RZNJ01000004">
    <property type="protein sequence ID" value="RUT30103.1"/>
    <property type="molecule type" value="Genomic_DNA"/>
</dbReference>
<protein>
    <recommendedName>
        <fullName evidence="4">Transglutaminase domain-containing protein</fullName>
    </recommendedName>
</protein>
<feature type="signal peptide" evidence="1">
    <location>
        <begin position="1"/>
        <end position="23"/>
    </location>
</feature>
<evidence type="ECO:0008006" key="4">
    <source>
        <dbReference type="Google" id="ProtNLM"/>
    </source>
</evidence>
<feature type="chain" id="PRO_5019517027" description="Transglutaminase domain-containing protein" evidence="1">
    <location>
        <begin position="24"/>
        <end position="267"/>
    </location>
</feature>
<evidence type="ECO:0000256" key="1">
    <source>
        <dbReference type="SAM" id="SignalP"/>
    </source>
</evidence>
<comment type="caution">
    <text evidence="2">The sequence shown here is derived from an EMBL/GenBank/DDBJ whole genome shotgun (WGS) entry which is preliminary data.</text>
</comment>
<sequence>MGHATRSGLLALGLLALTLPVFAGEPYEPVPLAPAETVTPPEALIAAATALFRAAEAGDGDALAGLIAEAPLLIDGALELAIPRRAERIGPFDGIDARLAALADNIGGSYERPFDGSDTTPYAVRAELEFIMGALSDDNDWGRDPLLAGAICSYGYRTFPVAAVAALAGRLGIQSSGFFFVSAPADLRAAPAADREVIGALLPDRLYALNYDAPARSPWIGVHLPGGGTGFISFDETPLEKPYASGICFEEGPEGQWRMTAQTATNL</sequence>
<proteinExistence type="predicted"/>
<gene>
    <name evidence="2" type="ORF">EMQ25_12305</name>
</gene>
<keyword evidence="1" id="KW-0732">Signal</keyword>
<name>A0A433X7S5_9HYPH</name>